<dbReference type="RefSeq" id="WP_354237429.1">
    <property type="nucleotide sequence ID" value="NZ_JBEPMQ010000002.1"/>
</dbReference>
<evidence type="ECO:0000313" key="1">
    <source>
        <dbReference type="EMBL" id="SNX69745.1"/>
    </source>
</evidence>
<evidence type="ECO:0000313" key="2">
    <source>
        <dbReference type="Proteomes" id="UP000219546"/>
    </source>
</evidence>
<name>A0A285CQP3_9BACI</name>
<sequence>MDKKKIATNTYQKHISFDEEEVIICQNQIENRKELVLGSIYFRDDYFHNCCIRNYLSKNS</sequence>
<dbReference type="EMBL" id="OAOP01000003">
    <property type="protein sequence ID" value="SNX69745.1"/>
    <property type="molecule type" value="Genomic_DNA"/>
</dbReference>
<proteinExistence type="predicted"/>
<organism evidence="1 2">
    <name type="scientific">Bacillus oleivorans</name>
    <dbReference type="NCBI Taxonomy" id="1448271"/>
    <lineage>
        <taxon>Bacteria</taxon>
        <taxon>Bacillati</taxon>
        <taxon>Bacillota</taxon>
        <taxon>Bacilli</taxon>
        <taxon>Bacillales</taxon>
        <taxon>Bacillaceae</taxon>
        <taxon>Bacillus</taxon>
    </lineage>
</organism>
<dbReference type="AlphaFoldDB" id="A0A285CQP3"/>
<reference evidence="1 2" key="1">
    <citation type="submission" date="2017-08" db="EMBL/GenBank/DDBJ databases">
        <authorList>
            <person name="de Groot N.N."/>
        </authorList>
    </citation>
    <scope>NUCLEOTIDE SEQUENCE [LARGE SCALE GENOMIC DNA]</scope>
    <source>
        <strain evidence="1 2">JC228</strain>
    </source>
</reference>
<dbReference type="Proteomes" id="UP000219546">
    <property type="component" value="Unassembled WGS sequence"/>
</dbReference>
<gene>
    <name evidence="1" type="ORF">SAMN05877753_103208</name>
</gene>
<protein>
    <submittedName>
        <fullName evidence="1">Uncharacterized protein</fullName>
    </submittedName>
</protein>
<keyword evidence="2" id="KW-1185">Reference proteome</keyword>
<accession>A0A285CQP3</accession>